<gene>
    <name evidence="1" type="ORF">SAMN06265360_114143</name>
</gene>
<dbReference type="Proteomes" id="UP000198348">
    <property type="component" value="Unassembled WGS sequence"/>
</dbReference>
<sequence>MTDDEAFTCQLSEQDVRRRDENDRALAAELAGYEWEDDRHAVLTFASRSDHLVREFVREESGCCSFFDFDIRDTGDAVRLRVSAPHGAEQMLQALVSAFQG</sequence>
<accession>A0A238YDW7</accession>
<evidence type="ECO:0000313" key="2">
    <source>
        <dbReference type="Proteomes" id="UP000198348"/>
    </source>
</evidence>
<dbReference type="RefSeq" id="WP_089302224.1">
    <property type="nucleotide sequence ID" value="NZ_FZNW01000014.1"/>
</dbReference>
<reference evidence="1 2" key="1">
    <citation type="submission" date="2017-06" db="EMBL/GenBank/DDBJ databases">
        <authorList>
            <person name="Kim H.J."/>
            <person name="Triplett B.A."/>
        </authorList>
    </citation>
    <scope>NUCLEOTIDE SEQUENCE [LARGE SCALE GENOMIC DNA]</scope>
    <source>
        <strain evidence="1 2">DSM 45207</strain>
    </source>
</reference>
<name>A0A238YDW7_9PSEU</name>
<dbReference type="EMBL" id="FZNW01000014">
    <property type="protein sequence ID" value="SNR68794.1"/>
    <property type="molecule type" value="Genomic_DNA"/>
</dbReference>
<evidence type="ECO:0000313" key="1">
    <source>
        <dbReference type="EMBL" id="SNR68794.1"/>
    </source>
</evidence>
<organism evidence="1 2">
    <name type="scientific">Haloechinothrix alba</name>
    <dbReference type="NCBI Taxonomy" id="664784"/>
    <lineage>
        <taxon>Bacteria</taxon>
        <taxon>Bacillati</taxon>
        <taxon>Actinomycetota</taxon>
        <taxon>Actinomycetes</taxon>
        <taxon>Pseudonocardiales</taxon>
        <taxon>Pseudonocardiaceae</taxon>
        <taxon>Haloechinothrix</taxon>
    </lineage>
</organism>
<keyword evidence="2" id="KW-1185">Reference proteome</keyword>
<dbReference type="AlphaFoldDB" id="A0A238YDW7"/>
<dbReference type="OrthoDB" id="8421706at2"/>
<proteinExistence type="predicted"/>
<protein>
    <submittedName>
        <fullName evidence="1">Uncharacterized protein</fullName>
    </submittedName>
</protein>